<keyword evidence="1" id="KW-0808">Transferase</keyword>
<name>A0AAD9EAS5_9PEZI</name>
<comment type="caution">
    <text evidence="1">The sequence shown here is derived from an EMBL/GenBank/DDBJ whole genome shotgun (WGS) entry which is preliminary data.</text>
</comment>
<dbReference type="EMBL" id="JAQOWY010000319">
    <property type="protein sequence ID" value="KAK1844259.1"/>
    <property type="molecule type" value="Genomic_DNA"/>
</dbReference>
<reference evidence="1" key="1">
    <citation type="submission" date="2023-01" db="EMBL/GenBank/DDBJ databases">
        <title>Colletotrichum chrysophilum M932 genome sequence.</title>
        <authorList>
            <person name="Baroncelli R."/>
        </authorList>
    </citation>
    <scope>NUCLEOTIDE SEQUENCE</scope>
    <source>
        <strain evidence="1">M932</strain>
    </source>
</reference>
<sequence>MTDRHEIDQYPKNVPPDCYCWVSMLMPLQDRLANAHDLLHRTLSEYSSSLPFLERTRHILAFPTNSAIWAVQTAEEMASHRLTEVKIVGFRDPLLHPPLRTLPHNVVLEVDQHALWKEKRKYDLIHSREIGYMNNWPEFRGNVQHCLAAAGELRIEIVGMVPSSDDGSLQEDSALLKLSRMLWEPPTTSKEPISDPFTITQDLEKIGMIVSTVHRKLPINKYSDDEKEKIIGDWFAITMNEFIKARVALAGERQALDDELIKKARKETEDTTIHAYCNYYSISAKWMPRPWEL</sequence>
<dbReference type="GO" id="GO:0008168">
    <property type="term" value="F:methyltransferase activity"/>
    <property type="evidence" value="ECO:0007669"/>
    <property type="project" value="UniProtKB-KW"/>
</dbReference>
<evidence type="ECO:0000313" key="1">
    <source>
        <dbReference type="EMBL" id="KAK1844259.1"/>
    </source>
</evidence>
<organism evidence="1 2">
    <name type="scientific">Colletotrichum chrysophilum</name>
    <dbReference type="NCBI Taxonomy" id="1836956"/>
    <lineage>
        <taxon>Eukaryota</taxon>
        <taxon>Fungi</taxon>
        <taxon>Dikarya</taxon>
        <taxon>Ascomycota</taxon>
        <taxon>Pezizomycotina</taxon>
        <taxon>Sordariomycetes</taxon>
        <taxon>Hypocreomycetidae</taxon>
        <taxon>Glomerellales</taxon>
        <taxon>Glomerellaceae</taxon>
        <taxon>Colletotrichum</taxon>
        <taxon>Colletotrichum gloeosporioides species complex</taxon>
    </lineage>
</organism>
<dbReference type="Proteomes" id="UP001243330">
    <property type="component" value="Unassembled WGS sequence"/>
</dbReference>
<dbReference type="GO" id="GO:0032259">
    <property type="term" value="P:methylation"/>
    <property type="evidence" value="ECO:0007669"/>
    <property type="project" value="UniProtKB-KW"/>
</dbReference>
<keyword evidence="1" id="KW-0489">Methyltransferase</keyword>
<keyword evidence="2" id="KW-1185">Reference proteome</keyword>
<evidence type="ECO:0000313" key="2">
    <source>
        <dbReference type="Proteomes" id="UP001243330"/>
    </source>
</evidence>
<protein>
    <submittedName>
        <fullName evidence="1">Methyltransferase domain-containing protein</fullName>
    </submittedName>
</protein>
<gene>
    <name evidence="1" type="ORF">CCHR01_13110</name>
</gene>
<dbReference type="AlphaFoldDB" id="A0AAD9EAS5"/>
<accession>A0AAD9EAS5</accession>
<proteinExistence type="predicted"/>